<sequence length="54" mass="6352">NLRMKPRFQGLEWPALNSSNGLECMELNTGKPRILQDPFKTRLQFWDDLKLPHA</sequence>
<protein>
    <submittedName>
        <fullName evidence="1">Uncharacterized protein</fullName>
    </submittedName>
</protein>
<dbReference type="EMBL" id="CAJVCH010571165">
    <property type="protein sequence ID" value="CAG7836802.1"/>
    <property type="molecule type" value="Genomic_DNA"/>
</dbReference>
<name>A0A8J2Q1I8_9HEXA</name>
<feature type="non-terminal residue" evidence="1">
    <location>
        <position position="1"/>
    </location>
</feature>
<proteinExistence type="predicted"/>
<comment type="caution">
    <text evidence="1">The sequence shown here is derived from an EMBL/GenBank/DDBJ whole genome shotgun (WGS) entry which is preliminary data.</text>
</comment>
<organism evidence="1 2">
    <name type="scientific">Allacma fusca</name>
    <dbReference type="NCBI Taxonomy" id="39272"/>
    <lineage>
        <taxon>Eukaryota</taxon>
        <taxon>Metazoa</taxon>
        <taxon>Ecdysozoa</taxon>
        <taxon>Arthropoda</taxon>
        <taxon>Hexapoda</taxon>
        <taxon>Collembola</taxon>
        <taxon>Symphypleona</taxon>
        <taxon>Sminthuridae</taxon>
        <taxon>Allacma</taxon>
    </lineage>
</organism>
<reference evidence="1" key="1">
    <citation type="submission" date="2021-06" db="EMBL/GenBank/DDBJ databases">
        <authorList>
            <person name="Hodson N. C."/>
            <person name="Mongue J. A."/>
            <person name="Jaron S. K."/>
        </authorList>
    </citation>
    <scope>NUCLEOTIDE SEQUENCE</scope>
</reference>
<gene>
    <name evidence="1" type="ORF">AFUS01_LOCUS46000</name>
</gene>
<dbReference type="AlphaFoldDB" id="A0A8J2Q1I8"/>
<evidence type="ECO:0000313" key="2">
    <source>
        <dbReference type="Proteomes" id="UP000708208"/>
    </source>
</evidence>
<accession>A0A8J2Q1I8</accession>
<evidence type="ECO:0000313" key="1">
    <source>
        <dbReference type="EMBL" id="CAG7836802.1"/>
    </source>
</evidence>
<dbReference type="Proteomes" id="UP000708208">
    <property type="component" value="Unassembled WGS sequence"/>
</dbReference>
<keyword evidence="2" id="KW-1185">Reference proteome</keyword>